<evidence type="ECO:0000313" key="2">
    <source>
        <dbReference type="EMBL" id="WAJ69105.1"/>
    </source>
</evidence>
<dbReference type="Pfam" id="PF11743">
    <property type="entry name" value="DUF3301"/>
    <property type="match status" value="1"/>
</dbReference>
<name>A0ABY7AIG2_9ALTE</name>
<dbReference type="Proteomes" id="UP001163726">
    <property type="component" value="Chromosome"/>
</dbReference>
<keyword evidence="3" id="KW-1185">Reference proteome</keyword>
<gene>
    <name evidence="2" type="ORF">OLW01_07825</name>
</gene>
<organism evidence="2 3">
    <name type="scientific">Catenovulum adriaticum</name>
    <dbReference type="NCBI Taxonomy" id="2984846"/>
    <lineage>
        <taxon>Bacteria</taxon>
        <taxon>Pseudomonadati</taxon>
        <taxon>Pseudomonadota</taxon>
        <taxon>Gammaproteobacteria</taxon>
        <taxon>Alteromonadales</taxon>
        <taxon>Alteromonadaceae</taxon>
        <taxon>Catenovulum</taxon>
    </lineage>
</organism>
<sequence length="102" mass="11737">MQLIDIVILIGIFLIAAQFWQLRKQTEAAHAYARNYCEKNNIQFIALARKKTNIKLFKKKLIVWRSVFDIEFSGNGEDASSGCMVLEDLRLIDITTQAYPVN</sequence>
<dbReference type="InterPro" id="IPR021732">
    <property type="entry name" value="DUF3301"/>
</dbReference>
<feature type="transmembrane region" description="Helical" evidence="1">
    <location>
        <begin position="6"/>
        <end position="22"/>
    </location>
</feature>
<dbReference type="RefSeq" id="WP_268073278.1">
    <property type="nucleotide sequence ID" value="NZ_CP109965.1"/>
</dbReference>
<evidence type="ECO:0000256" key="1">
    <source>
        <dbReference type="SAM" id="Phobius"/>
    </source>
</evidence>
<keyword evidence="1" id="KW-0472">Membrane</keyword>
<proteinExistence type="predicted"/>
<protein>
    <submittedName>
        <fullName evidence="2">DUF3301 domain-containing protein</fullName>
    </submittedName>
</protein>
<keyword evidence="1" id="KW-1133">Transmembrane helix</keyword>
<dbReference type="EMBL" id="CP109965">
    <property type="protein sequence ID" value="WAJ69105.1"/>
    <property type="molecule type" value="Genomic_DNA"/>
</dbReference>
<reference evidence="2" key="1">
    <citation type="submission" date="2022-10" db="EMBL/GenBank/DDBJ databases">
        <title>Catenovulum adriacola sp. nov. isolated in the Harbour of Susak.</title>
        <authorList>
            <person name="Schoch T."/>
            <person name="Reich S.J."/>
            <person name="Stoeferle S."/>
            <person name="Flaiz M."/>
            <person name="Kazda M."/>
            <person name="Riedel C.U."/>
            <person name="Duerre P."/>
        </authorList>
    </citation>
    <scope>NUCLEOTIDE SEQUENCE</scope>
    <source>
        <strain evidence="2">TS8</strain>
    </source>
</reference>
<evidence type="ECO:0000313" key="3">
    <source>
        <dbReference type="Proteomes" id="UP001163726"/>
    </source>
</evidence>
<accession>A0ABY7AIG2</accession>
<keyword evidence="1" id="KW-0812">Transmembrane</keyword>